<dbReference type="Proteomes" id="UP000261174">
    <property type="component" value="Unassembled WGS sequence"/>
</dbReference>
<dbReference type="EMBL" id="QTJV01000010">
    <property type="protein sequence ID" value="RFM32165.1"/>
    <property type="molecule type" value="Genomic_DNA"/>
</dbReference>
<protein>
    <submittedName>
        <fullName evidence="1">Uncharacterized protein</fullName>
    </submittedName>
</protein>
<name>A0A3E1NW52_9BACT</name>
<proteinExistence type="predicted"/>
<dbReference type="AlphaFoldDB" id="A0A3E1NW52"/>
<accession>A0A3E1NW52</accession>
<reference evidence="1 2" key="1">
    <citation type="submission" date="2018-08" db="EMBL/GenBank/DDBJ databases">
        <title>Chitinophaga sp. K20C18050901, a novel bacterium isolated from forest soil.</title>
        <authorList>
            <person name="Wang C."/>
        </authorList>
    </citation>
    <scope>NUCLEOTIDE SEQUENCE [LARGE SCALE GENOMIC DNA]</scope>
    <source>
        <strain evidence="1 2">K20C18050901</strain>
    </source>
</reference>
<gene>
    <name evidence="1" type="ORF">DXN04_25615</name>
</gene>
<comment type="caution">
    <text evidence="1">The sequence shown here is derived from an EMBL/GenBank/DDBJ whole genome shotgun (WGS) entry which is preliminary data.</text>
</comment>
<evidence type="ECO:0000313" key="1">
    <source>
        <dbReference type="EMBL" id="RFM32165.1"/>
    </source>
</evidence>
<sequence length="67" mass="7705">MLNIGYKEMYKEYNGSTDNKLQFPIDCFSGVTTAIAIPVDIIKFKQMCLNLPSYKFSLYANSLINWV</sequence>
<keyword evidence="2" id="KW-1185">Reference proteome</keyword>
<evidence type="ECO:0000313" key="2">
    <source>
        <dbReference type="Proteomes" id="UP000261174"/>
    </source>
</evidence>
<organism evidence="1 2">
    <name type="scientific">Chitinophaga silvisoli</name>
    <dbReference type="NCBI Taxonomy" id="2291814"/>
    <lineage>
        <taxon>Bacteria</taxon>
        <taxon>Pseudomonadati</taxon>
        <taxon>Bacteroidota</taxon>
        <taxon>Chitinophagia</taxon>
        <taxon>Chitinophagales</taxon>
        <taxon>Chitinophagaceae</taxon>
        <taxon>Chitinophaga</taxon>
    </lineage>
</organism>